<feature type="region of interest" description="Disordered" evidence="1">
    <location>
        <begin position="1"/>
        <end position="55"/>
    </location>
</feature>
<dbReference type="AlphaFoldDB" id="A0A395SKM1"/>
<comment type="caution">
    <text evidence="2">The sequence shown here is derived from an EMBL/GenBank/DDBJ whole genome shotgun (WGS) entry which is preliminary data.</text>
</comment>
<feature type="region of interest" description="Disordered" evidence="1">
    <location>
        <begin position="192"/>
        <end position="221"/>
    </location>
</feature>
<keyword evidence="3" id="KW-1185">Reference proteome</keyword>
<evidence type="ECO:0000313" key="2">
    <source>
        <dbReference type="EMBL" id="RGP72968.1"/>
    </source>
</evidence>
<organism evidence="2 3">
    <name type="scientific">Fusarium sporotrichioides</name>
    <dbReference type="NCBI Taxonomy" id="5514"/>
    <lineage>
        <taxon>Eukaryota</taxon>
        <taxon>Fungi</taxon>
        <taxon>Dikarya</taxon>
        <taxon>Ascomycota</taxon>
        <taxon>Pezizomycotina</taxon>
        <taxon>Sordariomycetes</taxon>
        <taxon>Hypocreomycetidae</taxon>
        <taxon>Hypocreales</taxon>
        <taxon>Nectriaceae</taxon>
        <taxon>Fusarium</taxon>
    </lineage>
</organism>
<feature type="compositionally biased region" description="Acidic residues" evidence="1">
    <location>
        <begin position="27"/>
        <end position="38"/>
    </location>
</feature>
<gene>
    <name evidence="2" type="ORF">FSPOR_2344</name>
</gene>
<protein>
    <submittedName>
        <fullName evidence="2">Uncharacterized protein</fullName>
    </submittedName>
</protein>
<name>A0A395SKM1_FUSSP</name>
<evidence type="ECO:0000313" key="3">
    <source>
        <dbReference type="Proteomes" id="UP000266152"/>
    </source>
</evidence>
<accession>A0A395SKM1</accession>
<sequence length="221" mass="24916">MRLTQQLQHEERRNAMGAASWQKETPFDEDSDDLEDIPDPILIDRSTDSDSDAPGEWVGEEIAVVSTSGAKRTKVTIKPKVPSPGRRLPPSLVHLAENVRNSSSLLMRETGRGGKNHKLTYTLLKDVLDFGTGYVLHFGEDKYAIALFHLNQDIRLALTSKNQHKTGENNPITQLFRLVRDIINELGCLKQKTGEDENSTKKKPDKHRGMVDYIREANQKS</sequence>
<evidence type="ECO:0000256" key="1">
    <source>
        <dbReference type="SAM" id="MobiDB-lite"/>
    </source>
</evidence>
<dbReference type="Proteomes" id="UP000266152">
    <property type="component" value="Unassembled WGS sequence"/>
</dbReference>
<dbReference type="EMBL" id="PXOF01000030">
    <property type="protein sequence ID" value="RGP72968.1"/>
    <property type="molecule type" value="Genomic_DNA"/>
</dbReference>
<reference evidence="2 3" key="1">
    <citation type="journal article" date="2018" name="PLoS Pathog.">
        <title>Evolution of structural diversity of trichothecenes, a family of toxins produced by plant pathogenic and entomopathogenic fungi.</title>
        <authorList>
            <person name="Proctor R.H."/>
            <person name="McCormick S.P."/>
            <person name="Kim H.S."/>
            <person name="Cardoza R.E."/>
            <person name="Stanley A.M."/>
            <person name="Lindo L."/>
            <person name="Kelly A."/>
            <person name="Brown D.W."/>
            <person name="Lee T."/>
            <person name="Vaughan M.M."/>
            <person name="Alexander N.J."/>
            <person name="Busman M."/>
            <person name="Gutierrez S."/>
        </authorList>
    </citation>
    <scope>NUCLEOTIDE SEQUENCE [LARGE SCALE GENOMIC DNA]</scope>
    <source>
        <strain evidence="2 3">NRRL 3299</strain>
    </source>
</reference>
<proteinExistence type="predicted"/>